<comment type="caution">
    <text evidence="3">The sequence shown here is derived from an EMBL/GenBank/DDBJ whole genome shotgun (WGS) entry which is preliminary data.</text>
</comment>
<name>A0A7L2N284_9PASS</name>
<sequence>AILQQEVFELSRRLHAAEVECHLMYLQLADFKWAFNEMQKGAEKAHGLQEQLNVLQHVNTTYFSFQKIITQDNINEELDNALQREREARLLLQEYERQLQELNNRLKLHSSADKYRTQDSNAEKSPSSAMEELRRRDQVLIHQKRLLNDMEQDRQQLREALQGAEHALQ</sequence>
<dbReference type="PANTHER" id="PTHR47899:SF1">
    <property type="entry name" value="COILED-COIL DOMAIN-CONTAINING PROTEIN 171"/>
    <property type="match status" value="1"/>
</dbReference>
<accession>A0A7L2N284</accession>
<proteinExistence type="predicted"/>
<feature type="compositionally biased region" description="Polar residues" evidence="2">
    <location>
        <begin position="118"/>
        <end position="128"/>
    </location>
</feature>
<evidence type="ECO:0000256" key="1">
    <source>
        <dbReference type="SAM" id="Coils"/>
    </source>
</evidence>
<dbReference type="EMBL" id="VWYO01018198">
    <property type="protein sequence ID" value="NXR66076.1"/>
    <property type="molecule type" value="Genomic_DNA"/>
</dbReference>
<evidence type="ECO:0000313" key="4">
    <source>
        <dbReference type="Proteomes" id="UP000587697"/>
    </source>
</evidence>
<protein>
    <submittedName>
        <fullName evidence="3">CC171 protein</fullName>
    </submittedName>
</protein>
<reference evidence="3 4" key="1">
    <citation type="submission" date="2019-09" db="EMBL/GenBank/DDBJ databases">
        <title>Bird 10,000 Genomes (B10K) Project - Family phase.</title>
        <authorList>
            <person name="Zhang G."/>
        </authorList>
    </citation>
    <scope>NUCLEOTIDE SEQUENCE [LARGE SCALE GENOMIC DNA]</scope>
    <source>
        <strain evidence="3">B10K-DU-002-26</strain>
        <tissue evidence="3">Muscle</tissue>
    </source>
</reference>
<gene>
    <name evidence="3" type="primary">Ccdc171_3</name>
    <name evidence="3" type="ORF">RHASIB_R13896</name>
</gene>
<dbReference type="InterPro" id="IPR038820">
    <property type="entry name" value="CCDC171"/>
</dbReference>
<feature type="region of interest" description="Disordered" evidence="2">
    <location>
        <begin position="110"/>
        <end position="132"/>
    </location>
</feature>
<evidence type="ECO:0000256" key="2">
    <source>
        <dbReference type="SAM" id="MobiDB-lite"/>
    </source>
</evidence>
<organism evidence="3 4">
    <name type="scientific">Rhadina sibilatrix</name>
    <dbReference type="NCBI Taxonomy" id="2585818"/>
    <lineage>
        <taxon>Eukaryota</taxon>
        <taxon>Metazoa</taxon>
        <taxon>Chordata</taxon>
        <taxon>Craniata</taxon>
        <taxon>Vertebrata</taxon>
        <taxon>Euteleostomi</taxon>
        <taxon>Archelosauria</taxon>
        <taxon>Archosauria</taxon>
        <taxon>Dinosauria</taxon>
        <taxon>Saurischia</taxon>
        <taxon>Theropoda</taxon>
        <taxon>Coelurosauria</taxon>
        <taxon>Aves</taxon>
        <taxon>Neognathae</taxon>
        <taxon>Neoaves</taxon>
        <taxon>Telluraves</taxon>
        <taxon>Australaves</taxon>
        <taxon>Passeriformes</taxon>
        <taxon>Sylvioidea</taxon>
        <taxon>Phylloscopidae</taxon>
        <taxon>Rhadina</taxon>
    </lineage>
</organism>
<feature type="non-terminal residue" evidence="3">
    <location>
        <position position="1"/>
    </location>
</feature>
<dbReference type="Proteomes" id="UP000587697">
    <property type="component" value="Unassembled WGS sequence"/>
</dbReference>
<keyword evidence="1" id="KW-0175">Coiled coil</keyword>
<feature type="coiled-coil region" evidence="1">
    <location>
        <begin position="140"/>
        <end position="167"/>
    </location>
</feature>
<evidence type="ECO:0000313" key="3">
    <source>
        <dbReference type="EMBL" id="NXR66076.1"/>
    </source>
</evidence>
<feature type="non-terminal residue" evidence="3">
    <location>
        <position position="169"/>
    </location>
</feature>
<keyword evidence="4" id="KW-1185">Reference proteome</keyword>
<dbReference type="AlphaFoldDB" id="A0A7L2N284"/>
<dbReference type="PANTHER" id="PTHR47899">
    <property type="entry name" value="COILED-COIL DOMAIN-CONTAINING PROTEIN 171"/>
    <property type="match status" value="1"/>
</dbReference>